<gene>
    <name evidence="3" type="ORF">H4W81_000803</name>
</gene>
<organism evidence="3 4">
    <name type="scientific">Nonomuraea africana</name>
    <dbReference type="NCBI Taxonomy" id="46171"/>
    <lineage>
        <taxon>Bacteria</taxon>
        <taxon>Bacillati</taxon>
        <taxon>Actinomycetota</taxon>
        <taxon>Actinomycetes</taxon>
        <taxon>Streptosporangiales</taxon>
        <taxon>Streptosporangiaceae</taxon>
        <taxon>Nonomuraea</taxon>
    </lineage>
</organism>
<proteinExistence type="predicted"/>
<reference evidence="3 4" key="1">
    <citation type="submission" date="2020-10" db="EMBL/GenBank/DDBJ databases">
        <title>Sequencing the genomes of 1000 actinobacteria strains.</title>
        <authorList>
            <person name="Klenk H.-P."/>
        </authorList>
    </citation>
    <scope>NUCLEOTIDE SEQUENCE [LARGE SCALE GENOMIC DNA]</scope>
    <source>
        <strain evidence="3 4">DSM 43748</strain>
    </source>
</reference>
<feature type="signal peptide" evidence="1">
    <location>
        <begin position="1"/>
        <end position="19"/>
    </location>
</feature>
<dbReference type="InterPro" id="IPR000914">
    <property type="entry name" value="SBP_5_dom"/>
</dbReference>
<name>A0ABR9K7P6_9ACTN</name>
<dbReference type="Gene3D" id="3.90.76.10">
    <property type="entry name" value="Dipeptide-binding Protein, Domain 1"/>
    <property type="match status" value="1"/>
</dbReference>
<evidence type="ECO:0000313" key="4">
    <source>
        <dbReference type="Proteomes" id="UP000661607"/>
    </source>
</evidence>
<protein>
    <submittedName>
        <fullName evidence="3">Peptide/nickel transport system substrate-binding protein</fullName>
    </submittedName>
</protein>
<dbReference type="PANTHER" id="PTHR30290:SF65">
    <property type="entry name" value="MONOACYL PHOSPHATIDYLINOSITOL TETRAMANNOSIDE-BINDING PROTEIN LPQW-RELATED"/>
    <property type="match status" value="1"/>
</dbReference>
<evidence type="ECO:0000313" key="3">
    <source>
        <dbReference type="EMBL" id="MBE1558024.1"/>
    </source>
</evidence>
<dbReference type="Gene3D" id="3.10.105.10">
    <property type="entry name" value="Dipeptide-binding Protein, Domain 3"/>
    <property type="match status" value="1"/>
</dbReference>
<dbReference type="SUPFAM" id="SSF53850">
    <property type="entry name" value="Periplasmic binding protein-like II"/>
    <property type="match status" value="1"/>
</dbReference>
<dbReference type="RefSeq" id="WP_318781506.1">
    <property type="nucleotide sequence ID" value="NZ_BAAASY010000025.1"/>
</dbReference>
<dbReference type="Pfam" id="PF00496">
    <property type="entry name" value="SBP_bac_5"/>
    <property type="match status" value="1"/>
</dbReference>
<dbReference type="CDD" id="cd08501">
    <property type="entry name" value="PBP2_Lpqw"/>
    <property type="match status" value="1"/>
</dbReference>
<dbReference type="InterPro" id="IPR039424">
    <property type="entry name" value="SBP_5"/>
</dbReference>
<keyword evidence="4" id="KW-1185">Reference proteome</keyword>
<feature type="domain" description="Solute-binding protein family 5" evidence="2">
    <location>
        <begin position="119"/>
        <end position="481"/>
    </location>
</feature>
<dbReference type="Proteomes" id="UP000661607">
    <property type="component" value="Unassembled WGS sequence"/>
</dbReference>
<evidence type="ECO:0000259" key="2">
    <source>
        <dbReference type="Pfam" id="PF00496"/>
    </source>
</evidence>
<comment type="caution">
    <text evidence="3">The sequence shown here is derived from an EMBL/GenBank/DDBJ whole genome shotgun (WGS) entry which is preliminary data.</text>
</comment>
<dbReference type="Gene3D" id="3.40.190.10">
    <property type="entry name" value="Periplasmic binding protein-like II"/>
    <property type="match status" value="1"/>
</dbReference>
<feature type="chain" id="PRO_5046501449" evidence="1">
    <location>
        <begin position="20"/>
        <end position="571"/>
    </location>
</feature>
<dbReference type="PANTHER" id="PTHR30290">
    <property type="entry name" value="PERIPLASMIC BINDING COMPONENT OF ABC TRANSPORTER"/>
    <property type="match status" value="1"/>
</dbReference>
<keyword evidence="1" id="KW-0732">Signal</keyword>
<sequence length="571" mass="61530">MNRSRLAVALAMAGLLALAGCGGGGGPGDAGGPPADPSPGAPAVKAFDVNQVARDQVKDGGTLRWGLNEYPTQWNLNHVDGNLANVLSVVEGMLPAPFVSDEKGVISGHPDYLTDGRVTATDPKQVVTLTLNPKGKWSNGEAITWQDYAAQWKAMNGANPDFRVASTTGYQDIESVARGKDDHEVVITFKNPFGDWQSLFSPLYPRSTNASPDTFNNAWLNKIPVTAGPFTFKGFDQTAKTITIVRDDAWWGDKAKLDQIIFRSMESDSLIGAFTNGEIDTFDIGPSAPDFARAKATQGAVVRQAAGPDFRHITMNGESAVLSDVNVRRAIAMAINRQAIAQSDLQGLNWPITLLNNHFFMNTQEGYQDNAGPLGVYDPAKAKAALDAAGWRLSGQTRMKDGKPLNLRFVMPSGIQLTKSEGELIQNMLAQVGVQVTLQTVPSDDFFTKHIIPGNYDMTAFSYIGTPFPVSSAYGIFANATTDSKGQRNWNANLGRIGSPDIDAAMQKATTELDVARARAATNAADKLIWEAMNVFPLYQRPQNVAAKSTLANLGARGFYDVKYQDIGFTG</sequence>
<dbReference type="EMBL" id="JADBEF010000001">
    <property type="protein sequence ID" value="MBE1558024.1"/>
    <property type="molecule type" value="Genomic_DNA"/>
</dbReference>
<accession>A0ABR9K7P6</accession>
<evidence type="ECO:0000256" key="1">
    <source>
        <dbReference type="SAM" id="SignalP"/>
    </source>
</evidence>
<dbReference type="PROSITE" id="PS51257">
    <property type="entry name" value="PROKAR_LIPOPROTEIN"/>
    <property type="match status" value="1"/>
</dbReference>